<dbReference type="AlphaFoldDB" id="A0AAD2AFL7"/>
<name>A0AAD2AFL7_9LAMI</name>
<protein>
    <recommendedName>
        <fullName evidence="2">F-box domain-containing protein</fullName>
    </recommendedName>
</protein>
<dbReference type="NCBIfam" id="TIGR01640">
    <property type="entry name" value="F_box_assoc_1"/>
    <property type="match status" value="1"/>
</dbReference>
<dbReference type="EMBL" id="OU503056">
    <property type="protein sequence ID" value="CAI9784455.1"/>
    <property type="molecule type" value="Genomic_DNA"/>
</dbReference>
<gene>
    <name evidence="3" type="ORF">FPE_LOCUS31885</name>
</gene>
<keyword evidence="1" id="KW-1133">Transmembrane helix</keyword>
<dbReference type="InterPro" id="IPR036047">
    <property type="entry name" value="F-box-like_dom_sf"/>
</dbReference>
<dbReference type="SUPFAM" id="SSF81383">
    <property type="entry name" value="F-box domain"/>
    <property type="match status" value="1"/>
</dbReference>
<accession>A0AAD2AFL7</accession>
<evidence type="ECO:0000313" key="4">
    <source>
        <dbReference type="Proteomes" id="UP000834106"/>
    </source>
</evidence>
<feature type="domain" description="F-box" evidence="2">
    <location>
        <begin position="2"/>
        <end position="52"/>
    </location>
</feature>
<dbReference type="Pfam" id="PF08268">
    <property type="entry name" value="FBA_3"/>
    <property type="match status" value="1"/>
</dbReference>
<dbReference type="InterPro" id="IPR017451">
    <property type="entry name" value="F-box-assoc_interact_dom"/>
</dbReference>
<dbReference type="PANTHER" id="PTHR31111">
    <property type="entry name" value="BNAA05G37150D PROTEIN-RELATED"/>
    <property type="match status" value="1"/>
</dbReference>
<keyword evidence="1" id="KW-0812">Transmembrane</keyword>
<proteinExistence type="predicted"/>
<dbReference type="CDD" id="cd22157">
    <property type="entry name" value="F-box_AtFBW1-like"/>
    <property type="match status" value="1"/>
</dbReference>
<reference evidence="3" key="1">
    <citation type="submission" date="2023-05" db="EMBL/GenBank/DDBJ databases">
        <authorList>
            <person name="Huff M."/>
        </authorList>
    </citation>
    <scope>NUCLEOTIDE SEQUENCE</scope>
</reference>
<organism evidence="3 4">
    <name type="scientific">Fraxinus pennsylvanica</name>
    <dbReference type="NCBI Taxonomy" id="56036"/>
    <lineage>
        <taxon>Eukaryota</taxon>
        <taxon>Viridiplantae</taxon>
        <taxon>Streptophyta</taxon>
        <taxon>Embryophyta</taxon>
        <taxon>Tracheophyta</taxon>
        <taxon>Spermatophyta</taxon>
        <taxon>Magnoliopsida</taxon>
        <taxon>eudicotyledons</taxon>
        <taxon>Gunneridae</taxon>
        <taxon>Pentapetalae</taxon>
        <taxon>asterids</taxon>
        <taxon>lamiids</taxon>
        <taxon>Lamiales</taxon>
        <taxon>Oleaceae</taxon>
        <taxon>Oleeae</taxon>
        <taxon>Fraxinus</taxon>
    </lineage>
</organism>
<dbReference type="PANTHER" id="PTHR31111:SF136">
    <property type="entry name" value="F-BOX ASSOCIATED DOMAIN-CONTAINING PROTEIN"/>
    <property type="match status" value="1"/>
</dbReference>
<keyword evidence="4" id="KW-1185">Reference proteome</keyword>
<dbReference type="Pfam" id="PF00646">
    <property type="entry name" value="F-box"/>
    <property type="match status" value="1"/>
</dbReference>
<evidence type="ECO:0000259" key="2">
    <source>
        <dbReference type="PROSITE" id="PS50181"/>
    </source>
</evidence>
<dbReference type="InterPro" id="IPR001810">
    <property type="entry name" value="F-box_dom"/>
</dbReference>
<keyword evidence="1" id="KW-0472">Membrane</keyword>
<dbReference type="InterPro" id="IPR013187">
    <property type="entry name" value="F-box-assoc_dom_typ3"/>
</dbReference>
<sequence length="383" mass="45126">MVMTHLFLPEEITIEILSRLPVKSLLRFKCVCKTWFSIIQDPKFIDMHMYRAPCTVEYRSSNDTEFTFVRYRQGLVLERKNSTKAYRLRNPATKQILDLPRPRDQSGIYTNMCYIPTTNDLKVVYIHYSKDEGNRKVLVYTVFRVGNCLTWKRLDSPSSCNHRIVWPTTKVLGTVFYSIKLGLMGDYDIDCLDLENDRITNTIKVPQDFFSEWRNIWLVDCEGKLSLARVEQKHLNIWVLENYKLHKWADSKINVPLTFMKDYPSMSSENIAPYSVQGNRVWMYHAKHDHQIFVFDIESRKVMFKTSASNRKVLYTNKSSLLHVKGMRPVSKTEKSEHCRNAENILSHQLCKFPPQIVNIMLSSVEFGFFFVFILVLRHLSQY</sequence>
<evidence type="ECO:0000256" key="1">
    <source>
        <dbReference type="SAM" id="Phobius"/>
    </source>
</evidence>
<evidence type="ECO:0000313" key="3">
    <source>
        <dbReference type="EMBL" id="CAI9784455.1"/>
    </source>
</evidence>
<feature type="transmembrane region" description="Helical" evidence="1">
    <location>
        <begin position="357"/>
        <end position="377"/>
    </location>
</feature>
<dbReference type="PROSITE" id="PS50181">
    <property type="entry name" value="FBOX"/>
    <property type="match status" value="1"/>
</dbReference>
<dbReference type="Proteomes" id="UP000834106">
    <property type="component" value="Chromosome 21"/>
</dbReference>
<dbReference type="Gene3D" id="1.20.1280.50">
    <property type="match status" value="1"/>
</dbReference>
<dbReference type="SMART" id="SM00256">
    <property type="entry name" value="FBOX"/>
    <property type="match status" value="1"/>
</dbReference>